<dbReference type="PANTHER" id="PTHR30146:SF109">
    <property type="entry name" value="HTH-TYPE TRANSCRIPTIONAL REGULATOR GALS"/>
    <property type="match status" value="1"/>
</dbReference>
<protein>
    <submittedName>
        <fullName evidence="5">LacI family transcriptional regulator</fullName>
    </submittedName>
</protein>
<keyword evidence="1" id="KW-0805">Transcription regulation</keyword>
<dbReference type="InterPro" id="IPR010982">
    <property type="entry name" value="Lambda_DNA-bd_dom_sf"/>
</dbReference>
<dbReference type="SMART" id="SM00354">
    <property type="entry name" value="HTH_LACI"/>
    <property type="match status" value="1"/>
</dbReference>
<proteinExistence type="predicted"/>
<dbReference type="EMBL" id="PVZG01000033">
    <property type="protein sequence ID" value="PRY19426.1"/>
    <property type="molecule type" value="Genomic_DNA"/>
</dbReference>
<organism evidence="5 6">
    <name type="scientific">Pseudosporangium ferrugineum</name>
    <dbReference type="NCBI Taxonomy" id="439699"/>
    <lineage>
        <taxon>Bacteria</taxon>
        <taxon>Bacillati</taxon>
        <taxon>Actinomycetota</taxon>
        <taxon>Actinomycetes</taxon>
        <taxon>Micromonosporales</taxon>
        <taxon>Micromonosporaceae</taxon>
        <taxon>Pseudosporangium</taxon>
    </lineage>
</organism>
<dbReference type="PANTHER" id="PTHR30146">
    <property type="entry name" value="LACI-RELATED TRANSCRIPTIONAL REPRESSOR"/>
    <property type="match status" value="1"/>
</dbReference>
<dbReference type="GO" id="GO:0003700">
    <property type="term" value="F:DNA-binding transcription factor activity"/>
    <property type="evidence" value="ECO:0007669"/>
    <property type="project" value="TreeGrafter"/>
</dbReference>
<dbReference type="CDD" id="cd06267">
    <property type="entry name" value="PBP1_LacI_sugar_binding-like"/>
    <property type="match status" value="1"/>
</dbReference>
<evidence type="ECO:0000313" key="5">
    <source>
        <dbReference type="EMBL" id="PRY19426.1"/>
    </source>
</evidence>
<dbReference type="Pfam" id="PF13377">
    <property type="entry name" value="Peripla_BP_3"/>
    <property type="match status" value="1"/>
</dbReference>
<evidence type="ECO:0000313" key="6">
    <source>
        <dbReference type="Proteomes" id="UP000239209"/>
    </source>
</evidence>
<dbReference type="AlphaFoldDB" id="A0A2T0RE08"/>
<dbReference type="PRINTS" id="PR00036">
    <property type="entry name" value="HTHLACI"/>
</dbReference>
<dbReference type="InterPro" id="IPR046335">
    <property type="entry name" value="LacI/GalR-like_sensor"/>
</dbReference>
<dbReference type="GO" id="GO:0000976">
    <property type="term" value="F:transcription cis-regulatory region binding"/>
    <property type="evidence" value="ECO:0007669"/>
    <property type="project" value="TreeGrafter"/>
</dbReference>
<dbReference type="Proteomes" id="UP000239209">
    <property type="component" value="Unassembled WGS sequence"/>
</dbReference>
<dbReference type="SUPFAM" id="SSF53822">
    <property type="entry name" value="Periplasmic binding protein-like I"/>
    <property type="match status" value="1"/>
</dbReference>
<dbReference type="Gene3D" id="1.10.260.40">
    <property type="entry name" value="lambda repressor-like DNA-binding domains"/>
    <property type="match status" value="1"/>
</dbReference>
<dbReference type="InterPro" id="IPR000843">
    <property type="entry name" value="HTH_LacI"/>
</dbReference>
<feature type="domain" description="HTH lacI-type" evidence="4">
    <location>
        <begin position="4"/>
        <end position="58"/>
    </location>
</feature>
<keyword evidence="2" id="KW-0238">DNA-binding</keyword>
<evidence type="ECO:0000259" key="4">
    <source>
        <dbReference type="PROSITE" id="PS50932"/>
    </source>
</evidence>
<keyword evidence="3" id="KW-0804">Transcription</keyword>
<keyword evidence="6" id="KW-1185">Reference proteome</keyword>
<dbReference type="PROSITE" id="PS00356">
    <property type="entry name" value="HTH_LACI_1"/>
    <property type="match status" value="1"/>
</dbReference>
<sequence>MGRPTMNDVARSAGVSLKTVSRVVNGEGTVNPALAARVRAAVALLGYRPNLGATMLRRNDRRTRTIGLLLDDVSEPFSAAVHRAVEDEARTRGVHVLTGSLDDDPGRERDLAGAFARRHADGLIITPTAPDQAYLARELPPDVPVVFVDRPAAGHRGDTVLATNRDGAAEAVRHLIAHGHRRIAFLAGAPRIATARSRRLGYRDAMREAGLPVCEAVEPGPGAEATAPALLRLPYPPTALFTGQHLITVRAVRALRRLGLHRRIALLGFDDFPLADLLDPAVTVVSRDPAAMGRAAARALFARIDGDTKQPREISIPTMLIPRGSGELRPTGS</sequence>
<evidence type="ECO:0000256" key="1">
    <source>
        <dbReference type="ARBA" id="ARBA00023015"/>
    </source>
</evidence>
<dbReference type="Pfam" id="PF00356">
    <property type="entry name" value="LacI"/>
    <property type="match status" value="1"/>
</dbReference>
<evidence type="ECO:0000256" key="3">
    <source>
        <dbReference type="ARBA" id="ARBA00023163"/>
    </source>
</evidence>
<dbReference type="PROSITE" id="PS50932">
    <property type="entry name" value="HTH_LACI_2"/>
    <property type="match status" value="1"/>
</dbReference>
<evidence type="ECO:0000256" key="2">
    <source>
        <dbReference type="ARBA" id="ARBA00023125"/>
    </source>
</evidence>
<gene>
    <name evidence="5" type="ORF">CLV70_13316</name>
</gene>
<reference evidence="5 6" key="1">
    <citation type="submission" date="2018-03" db="EMBL/GenBank/DDBJ databases">
        <title>Genomic Encyclopedia of Archaeal and Bacterial Type Strains, Phase II (KMG-II): from individual species to whole genera.</title>
        <authorList>
            <person name="Goeker M."/>
        </authorList>
    </citation>
    <scope>NUCLEOTIDE SEQUENCE [LARGE SCALE GENOMIC DNA]</scope>
    <source>
        <strain evidence="5 6">DSM 45348</strain>
    </source>
</reference>
<name>A0A2T0RE08_9ACTN</name>
<dbReference type="Gene3D" id="3.40.50.2300">
    <property type="match status" value="2"/>
</dbReference>
<dbReference type="InterPro" id="IPR028082">
    <property type="entry name" value="Peripla_BP_I"/>
</dbReference>
<dbReference type="SUPFAM" id="SSF47413">
    <property type="entry name" value="lambda repressor-like DNA-binding domains"/>
    <property type="match status" value="1"/>
</dbReference>
<comment type="caution">
    <text evidence="5">The sequence shown here is derived from an EMBL/GenBank/DDBJ whole genome shotgun (WGS) entry which is preliminary data.</text>
</comment>
<accession>A0A2T0RE08</accession>